<feature type="compositionally biased region" description="Polar residues" evidence="9">
    <location>
        <begin position="94"/>
        <end position="105"/>
    </location>
</feature>
<feature type="compositionally biased region" description="Gly residues" evidence="9">
    <location>
        <begin position="559"/>
        <end position="575"/>
    </location>
</feature>
<dbReference type="SUPFAM" id="SSF57850">
    <property type="entry name" value="RING/U-box"/>
    <property type="match status" value="1"/>
</dbReference>
<feature type="compositionally biased region" description="Low complexity" evidence="9">
    <location>
        <begin position="363"/>
        <end position="383"/>
    </location>
</feature>
<dbReference type="InterPro" id="IPR051834">
    <property type="entry name" value="RING_finger_E3_ligase"/>
</dbReference>
<evidence type="ECO:0000256" key="6">
    <source>
        <dbReference type="ARBA" id="ARBA00022786"/>
    </source>
</evidence>
<feature type="region of interest" description="Disordered" evidence="9">
    <location>
        <begin position="355"/>
        <end position="392"/>
    </location>
</feature>
<feature type="region of interest" description="Disordered" evidence="9">
    <location>
        <begin position="143"/>
        <end position="165"/>
    </location>
</feature>
<dbReference type="GO" id="GO:0016567">
    <property type="term" value="P:protein ubiquitination"/>
    <property type="evidence" value="ECO:0007669"/>
    <property type="project" value="UniProtKB-ARBA"/>
</dbReference>
<reference evidence="11" key="2">
    <citation type="submission" date="2023-05" db="EMBL/GenBank/DDBJ databases">
        <authorList>
            <consortium name="Lawrence Berkeley National Laboratory"/>
            <person name="Steindorff A."/>
            <person name="Hensen N."/>
            <person name="Bonometti L."/>
            <person name="Westerberg I."/>
            <person name="Brannstrom I.O."/>
            <person name="Guillou S."/>
            <person name="Cros-Aarteil S."/>
            <person name="Calhoun S."/>
            <person name="Haridas S."/>
            <person name="Kuo A."/>
            <person name="Mondo S."/>
            <person name="Pangilinan J."/>
            <person name="Riley R."/>
            <person name="Labutti K."/>
            <person name="Andreopoulos B."/>
            <person name="Lipzen A."/>
            <person name="Chen C."/>
            <person name="Yanf M."/>
            <person name="Daum C."/>
            <person name="Ng V."/>
            <person name="Clum A."/>
            <person name="Ohm R."/>
            <person name="Martin F."/>
            <person name="Silar P."/>
            <person name="Natvig D."/>
            <person name="Lalanne C."/>
            <person name="Gautier V."/>
            <person name="Ament-Velasquez S.L."/>
            <person name="Kruys A."/>
            <person name="Hutchinson M.I."/>
            <person name="Powell A.J."/>
            <person name="Barry K."/>
            <person name="Miller A.N."/>
            <person name="Grigoriev I.V."/>
            <person name="Debuchy R."/>
            <person name="Gladieux P."/>
            <person name="Thoren M.H."/>
            <person name="Johannesson H."/>
        </authorList>
    </citation>
    <scope>NUCLEOTIDE SEQUENCE</scope>
    <source>
        <strain evidence="11">CBS 538.74</strain>
    </source>
</reference>
<dbReference type="FunFam" id="3.30.40.10:FF:000127">
    <property type="entry name" value="E3 ubiquitin-protein ligase RNF181"/>
    <property type="match status" value="1"/>
</dbReference>
<dbReference type="Gene3D" id="3.30.40.10">
    <property type="entry name" value="Zinc/RING finger domain, C3HC4 (zinc finger)"/>
    <property type="match status" value="1"/>
</dbReference>
<evidence type="ECO:0000256" key="9">
    <source>
        <dbReference type="SAM" id="MobiDB-lite"/>
    </source>
</evidence>
<dbReference type="CDD" id="cd16454">
    <property type="entry name" value="RING-H2_PA-TM-RING"/>
    <property type="match status" value="1"/>
</dbReference>
<evidence type="ECO:0000256" key="1">
    <source>
        <dbReference type="ARBA" id="ARBA00000900"/>
    </source>
</evidence>
<feature type="compositionally biased region" description="Basic and acidic residues" evidence="9">
    <location>
        <begin position="522"/>
        <end position="534"/>
    </location>
</feature>
<reference evidence="11" key="1">
    <citation type="journal article" date="2023" name="Mol. Phylogenet. Evol.">
        <title>Genome-scale phylogeny and comparative genomics of the fungal order Sordariales.</title>
        <authorList>
            <person name="Hensen N."/>
            <person name="Bonometti L."/>
            <person name="Westerberg I."/>
            <person name="Brannstrom I.O."/>
            <person name="Guillou S."/>
            <person name="Cros-Aarteil S."/>
            <person name="Calhoun S."/>
            <person name="Haridas S."/>
            <person name="Kuo A."/>
            <person name="Mondo S."/>
            <person name="Pangilinan J."/>
            <person name="Riley R."/>
            <person name="LaButti K."/>
            <person name="Andreopoulos B."/>
            <person name="Lipzen A."/>
            <person name="Chen C."/>
            <person name="Yan M."/>
            <person name="Daum C."/>
            <person name="Ng V."/>
            <person name="Clum A."/>
            <person name="Steindorff A."/>
            <person name="Ohm R.A."/>
            <person name="Martin F."/>
            <person name="Silar P."/>
            <person name="Natvig D.O."/>
            <person name="Lalanne C."/>
            <person name="Gautier V."/>
            <person name="Ament-Velasquez S.L."/>
            <person name="Kruys A."/>
            <person name="Hutchinson M.I."/>
            <person name="Powell A.J."/>
            <person name="Barry K."/>
            <person name="Miller A.N."/>
            <person name="Grigoriev I.V."/>
            <person name="Debuchy R."/>
            <person name="Gladieux P."/>
            <person name="Hiltunen Thoren M."/>
            <person name="Johannesson H."/>
        </authorList>
    </citation>
    <scope>NUCLEOTIDE SEQUENCE</scope>
    <source>
        <strain evidence="11">CBS 538.74</strain>
    </source>
</reference>
<comment type="catalytic activity">
    <reaction evidence="1">
        <text>S-ubiquitinyl-[E2 ubiquitin-conjugating enzyme]-L-cysteine + [acceptor protein]-L-lysine = [E2 ubiquitin-conjugating enzyme]-L-cysteine + N(6)-ubiquitinyl-[acceptor protein]-L-lysine.</text>
        <dbReference type="EC" id="2.3.2.27"/>
    </reaction>
</comment>
<feature type="compositionally biased region" description="Low complexity" evidence="9">
    <location>
        <begin position="536"/>
        <end position="558"/>
    </location>
</feature>
<dbReference type="EMBL" id="MU857221">
    <property type="protein sequence ID" value="KAK4148989.1"/>
    <property type="molecule type" value="Genomic_DNA"/>
</dbReference>
<name>A0AAN6ZT12_9PEZI</name>
<evidence type="ECO:0000256" key="7">
    <source>
        <dbReference type="ARBA" id="ARBA00022833"/>
    </source>
</evidence>
<organism evidence="11 12">
    <name type="scientific">Chaetomidium leptoderma</name>
    <dbReference type="NCBI Taxonomy" id="669021"/>
    <lineage>
        <taxon>Eukaryota</taxon>
        <taxon>Fungi</taxon>
        <taxon>Dikarya</taxon>
        <taxon>Ascomycota</taxon>
        <taxon>Pezizomycotina</taxon>
        <taxon>Sordariomycetes</taxon>
        <taxon>Sordariomycetidae</taxon>
        <taxon>Sordariales</taxon>
        <taxon>Chaetomiaceae</taxon>
        <taxon>Chaetomidium</taxon>
    </lineage>
</organism>
<dbReference type="GO" id="GO:0061630">
    <property type="term" value="F:ubiquitin protein ligase activity"/>
    <property type="evidence" value="ECO:0007669"/>
    <property type="project" value="UniProtKB-EC"/>
</dbReference>
<dbReference type="Pfam" id="PF13639">
    <property type="entry name" value="zf-RING_2"/>
    <property type="match status" value="1"/>
</dbReference>
<keyword evidence="12" id="KW-1185">Reference proteome</keyword>
<proteinExistence type="predicted"/>
<evidence type="ECO:0000256" key="5">
    <source>
        <dbReference type="ARBA" id="ARBA00022771"/>
    </source>
</evidence>
<sequence length="586" mass="62472">MASSGGNHLGAAAGREVVFCHACQNEWYRDERPGSLACPSCESTFTEIIESASDPREDAPSPFGFGGGLNPYLRRPGGSDSDPDEGDIEDHLRSNPQAPFGQTNPGDRHFGAQPRANTNESDAIFRRFADMLVNDFGAGRAARDGPAAGGGGGLFPPQEHVPQPGTTVRHTTFGTGLMRATVTVTSGTIGTGPEVAPVNMSTLFEQLFGNPWGPGAADPNRRARGAPDQPDFPLPGGLHNLLHAIYNPASARHGDAVFSQEALDRIVTQLMEASPQTNAAPPASQMAIDTLEKKKVDDEMLGPEGKAGCTICIDDINKGDEVSVLPCKHWYHGECVILWLKEHNTCPICRKPIEVQGGGGNGNNREQQPYELQQQQQPQDSQPASAFIPQSASSTPSLFAASAYPPDPFSFSTFTTERPRPERERPLRTVRENIERLNAIRNLASAGPESQRQPRSASQRRNSHSPTGAWCTSDAENASRTRVRSPSTSRDRDWGREMGAAWDWGGEFSASSSGGGGGGGGGERRPGGVGRRESTGQQSQQQQQQQSSHQSQQQQQGNSGSGGSGGGGGGGGGPFGWFRDHFARRS</sequence>
<evidence type="ECO:0000256" key="8">
    <source>
        <dbReference type="PROSITE-ProRule" id="PRU00175"/>
    </source>
</evidence>
<accession>A0AAN6ZT12</accession>
<comment type="caution">
    <text evidence="11">The sequence shown here is derived from an EMBL/GenBank/DDBJ whole genome shotgun (WGS) entry which is preliminary data.</text>
</comment>
<feature type="region of interest" description="Disordered" evidence="9">
    <location>
        <begin position="410"/>
        <end position="586"/>
    </location>
</feature>
<evidence type="ECO:0000256" key="2">
    <source>
        <dbReference type="ARBA" id="ARBA00012483"/>
    </source>
</evidence>
<feature type="compositionally biased region" description="Basic and acidic residues" evidence="9">
    <location>
        <begin position="417"/>
        <end position="435"/>
    </location>
</feature>
<dbReference type="AlphaFoldDB" id="A0AAN6ZT12"/>
<dbReference type="GO" id="GO:0006511">
    <property type="term" value="P:ubiquitin-dependent protein catabolic process"/>
    <property type="evidence" value="ECO:0007669"/>
    <property type="project" value="TreeGrafter"/>
</dbReference>
<feature type="region of interest" description="Disordered" evidence="9">
    <location>
        <begin position="51"/>
        <end position="115"/>
    </location>
</feature>
<keyword evidence="7" id="KW-0862">Zinc</keyword>
<dbReference type="InterPro" id="IPR001841">
    <property type="entry name" value="Znf_RING"/>
</dbReference>
<keyword evidence="3" id="KW-0808">Transferase</keyword>
<keyword evidence="6" id="KW-0833">Ubl conjugation pathway</keyword>
<keyword evidence="4" id="KW-0479">Metal-binding</keyword>
<dbReference type="PANTHER" id="PTHR45931">
    <property type="entry name" value="SI:CH211-59O9.10"/>
    <property type="match status" value="1"/>
</dbReference>
<feature type="compositionally biased region" description="Low complexity" evidence="9">
    <location>
        <begin position="450"/>
        <end position="460"/>
    </location>
</feature>
<dbReference type="GO" id="GO:0008270">
    <property type="term" value="F:zinc ion binding"/>
    <property type="evidence" value="ECO:0007669"/>
    <property type="project" value="UniProtKB-KW"/>
</dbReference>
<dbReference type="PANTHER" id="PTHR45931:SF3">
    <property type="entry name" value="RING ZINC FINGER-CONTAINING PROTEIN"/>
    <property type="match status" value="1"/>
</dbReference>
<keyword evidence="5 8" id="KW-0863">Zinc-finger</keyword>
<evidence type="ECO:0000256" key="4">
    <source>
        <dbReference type="ARBA" id="ARBA00022723"/>
    </source>
</evidence>
<evidence type="ECO:0000259" key="10">
    <source>
        <dbReference type="PROSITE" id="PS50089"/>
    </source>
</evidence>
<dbReference type="SMART" id="SM00184">
    <property type="entry name" value="RING"/>
    <property type="match status" value="1"/>
</dbReference>
<dbReference type="InterPro" id="IPR013083">
    <property type="entry name" value="Znf_RING/FYVE/PHD"/>
</dbReference>
<dbReference type="Proteomes" id="UP001302745">
    <property type="component" value="Unassembled WGS sequence"/>
</dbReference>
<evidence type="ECO:0000313" key="12">
    <source>
        <dbReference type="Proteomes" id="UP001302745"/>
    </source>
</evidence>
<evidence type="ECO:0000313" key="11">
    <source>
        <dbReference type="EMBL" id="KAK4148989.1"/>
    </source>
</evidence>
<dbReference type="GO" id="GO:0005634">
    <property type="term" value="C:nucleus"/>
    <property type="evidence" value="ECO:0007669"/>
    <property type="project" value="TreeGrafter"/>
</dbReference>
<gene>
    <name evidence="11" type="ORF">C8A00DRAFT_38419</name>
</gene>
<dbReference type="PROSITE" id="PS50089">
    <property type="entry name" value="ZF_RING_2"/>
    <property type="match status" value="1"/>
</dbReference>
<evidence type="ECO:0000256" key="3">
    <source>
        <dbReference type="ARBA" id="ARBA00022679"/>
    </source>
</evidence>
<feature type="domain" description="RING-type" evidence="10">
    <location>
        <begin position="309"/>
        <end position="350"/>
    </location>
</feature>
<dbReference type="EC" id="2.3.2.27" evidence="2"/>
<protein>
    <recommendedName>
        <fullName evidence="2">RING-type E3 ubiquitin transferase</fullName>
        <ecNumber evidence="2">2.3.2.27</ecNumber>
    </recommendedName>
</protein>